<name>A0A7W9TWU0_9BURK</name>
<feature type="chain" id="PRO_5030753010" description="DUF4148 domain-containing protein" evidence="2">
    <location>
        <begin position="26"/>
        <end position="85"/>
    </location>
</feature>
<reference evidence="3 4" key="1">
    <citation type="submission" date="2020-08" db="EMBL/GenBank/DDBJ databases">
        <title>Above-ground endophytic microbial communities from plants in different locations in the United States.</title>
        <authorList>
            <person name="Frank C."/>
        </authorList>
    </citation>
    <scope>NUCLEOTIDE SEQUENCE [LARGE SCALE GENOMIC DNA]</scope>
    <source>
        <strain evidence="3 4">WP4_2_2</strain>
    </source>
</reference>
<evidence type="ECO:0000256" key="2">
    <source>
        <dbReference type="SAM" id="SignalP"/>
    </source>
</evidence>
<sequence length="85" mass="8896">MKIRLAFIAAFVTVATATAPGTAQAKDEPISQDRAHQTMTNDANASAQAGTDMSYGGVPDTASASGHRTGKSCWPRSDCDIYFGQ</sequence>
<feature type="region of interest" description="Disordered" evidence="1">
    <location>
        <begin position="20"/>
        <end position="74"/>
    </location>
</feature>
<evidence type="ECO:0000313" key="3">
    <source>
        <dbReference type="EMBL" id="MBB6102769.1"/>
    </source>
</evidence>
<feature type="compositionally biased region" description="Basic and acidic residues" evidence="1">
    <location>
        <begin position="25"/>
        <end position="36"/>
    </location>
</feature>
<dbReference type="EMBL" id="JACHBW010000006">
    <property type="protein sequence ID" value="MBB6102769.1"/>
    <property type="molecule type" value="Genomic_DNA"/>
</dbReference>
<proteinExistence type="predicted"/>
<evidence type="ECO:0000256" key="1">
    <source>
        <dbReference type="SAM" id="MobiDB-lite"/>
    </source>
</evidence>
<keyword evidence="4" id="KW-1185">Reference proteome</keyword>
<evidence type="ECO:0008006" key="5">
    <source>
        <dbReference type="Google" id="ProtNLM"/>
    </source>
</evidence>
<protein>
    <recommendedName>
        <fullName evidence="5">DUF4148 domain-containing protein</fullName>
    </recommendedName>
</protein>
<feature type="signal peptide" evidence="2">
    <location>
        <begin position="1"/>
        <end position="25"/>
    </location>
</feature>
<keyword evidence="2" id="KW-0732">Signal</keyword>
<dbReference type="Proteomes" id="UP000571554">
    <property type="component" value="Unassembled WGS sequence"/>
</dbReference>
<dbReference type="RefSeq" id="WP_183724308.1">
    <property type="nucleotide sequence ID" value="NZ_JACHBW010000006.1"/>
</dbReference>
<evidence type="ECO:0000313" key="4">
    <source>
        <dbReference type="Proteomes" id="UP000571554"/>
    </source>
</evidence>
<organism evidence="3 4">
    <name type="scientific">Paraburkholderia bannensis</name>
    <dbReference type="NCBI Taxonomy" id="765414"/>
    <lineage>
        <taxon>Bacteria</taxon>
        <taxon>Pseudomonadati</taxon>
        <taxon>Pseudomonadota</taxon>
        <taxon>Betaproteobacteria</taxon>
        <taxon>Burkholderiales</taxon>
        <taxon>Burkholderiaceae</taxon>
        <taxon>Paraburkholderia</taxon>
    </lineage>
</organism>
<gene>
    <name evidence="3" type="ORF">F4827_002621</name>
</gene>
<accession>A0A7W9TWU0</accession>
<comment type="caution">
    <text evidence="3">The sequence shown here is derived from an EMBL/GenBank/DDBJ whole genome shotgun (WGS) entry which is preliminary data.</text>
</comment>
<dbReference type="AlphaFoldDB" id="A0A7W9TWU0"/>
<feature type="compositionally biased region" description="Polar residues" evidence="1">
    <location>
        <begin position="37"/>
        <end position="51"/>
    </location>
</feature>